<feature type="compositionally biased region" description="Polar residues" evidence="1">
    <location>
        <begin position="534"/>
        <end position="546"/>
    </location>
</feature>
<dbReference type="GeneID" id="63682682"/>
<evidence type="ECO:0000256" key="1">
    <source>
        <dbReference type="SAM" id="MobiDB-lite"/>
    </source>
</evidence>
<dbReference type="RefSeq" id="XP_040624857.1">
    <property type="nucleotide sequence ID" value="XM_040767620.1"/>
</dbReference>
<organism evidence="2 3">
    <name type="scientific">Dacryopinax primogenitus (strain DJM 731)</name>
    <name type="common">Brown rot fungus</name>
    <dbReference type="NCBI Taxonomy" id="1858805"/>
    <lineage>
        <taxon>Eukaryota</taxon>
        <taxon>Fungi</taxon>
        <taxon>Dikarya</taxon>
        <taxon>Basidiomycota</taxon>
        <taxon>Agaricomycotina</taxon>
        <taxon>Dacrymycetes</taxon>
        <taxon>Dacrymycetales</taxon>
        <taxon>Dacrymycetaceae</taxon>
        <taxon>Dacryopinax</taxon>
    </lineage>
</organism>
<dbReference type="AlphaFoldDB" id="M5FS49"/>
<evidence type="ECO:0008006" key="4">
    <source>
        <dbReference type="Google" id="ProtNLM"/>
    </source>
</evidence>
<proteinExistence type="predicted"/>
<keyword evidence="3" id="KW-1185">Reference proteome</keyword>
<evidence type="ECO:0000313" key="3">
    <source>
        <dbReference type="Proteomes" id="UP000030653"/>
    </source>
</evidence>
<dbReference type="InterPro" id="IPR014752">
    <property type="entry name" value="Arrestin-like_C"/>
</dbReference>
<dbReference type="Proteomes" id="UP000030653">
    <property type="component" value="Unassembled WGS sequence"/>
</dbReference>
<gene>
    <name evidence="2" type="ORF">DACRYDRAFT_102219</name>
</gene>
<dbReference type="EMBL" id="JH795875">
    <property type="protein sequence ID" value="EJT97959.1"/>
    <property type="molecule type" value="Genomic_DNA"/>
</dbReference>
<reference evidence="2 3" key="1">
    <citation type="journal article" date="2012" name="Science">
        <title>The Paleozoic origin of enzymatic lignin decomposition reconstructed from 31 fungal genomes.</title>
        <authorList>
            <person name="Floudas D."/>
            <person name="Binder M."/>
            <person name="Riley R."/>
            <person name="Barry K."/>
            <person name="Blanchette R.A."/>
            <person name="Henrissat B."/>
            <person name="Martinez A.T."/>
            <person name="Otillar R."/>
            <person name="Spatafora J.W."/>
            <person name="Yadav J.S."/>
            <person name="Aerts A."/>
            <person name="Benoit I."/>
            <person name="Boyd A."/>
            <person name="Carlson A."/>
            <person name="Copeland A."/>
            <person name="Coutinho P.M."/>
            <person name="de Vries R.P."/>
            <person name="Ferreira P."/>
            <person name="Findley K."/>
            <person name="Foster B."/>
            <person name="Gaskell J."/>
            <person name="Glotzer D."/>
            <person name="Gorecki P."/>
            <person name="Heitman J."/>
            <person name="Hesse C."/>
            <person name="Hori C."/>
            <person name="Igarashi K."/>
            <person name="Jurgens J.A."/>
            <person name="Kallen N."/>
            <person name="Kersten P."/>
            <person name="Kohler A."/>
            <person name="Kuees U."/>
            <person name="Kumar T.K.A."/>
            <person name="Kuo A."/>
            <person name="LaButti K."/>
            <person name="Larrondo L.F."/>
            <person name="Lindquist E."/>
            <person name="Ling A."/>
            <person name="Lombard V."/>
            <person name="Lucas S."/>
            <person name="Lundell T."/>
            <person name="Martin R."/>
            <person name="McLaughlin D.J."/>
            <person name="Morgenstern I."/>
            <person name="Morin E."/>
            <person name="Murat C."/>
            <person name="Nagy L.G."/>
            <person name="Nolan M."/>
            <person name="Ohm R.A."/>
            <person name="Patyshakuliyeva A."/>
            <person name="Rokas A."/>
            <person name="Ruiz-Duenas F.J."/>
            <person name="Sabat G."/>
            <person name="Salamov A."/>
            <person name="Samejima M."/>
            <person name="Schmutz J."/>
            <person name="Slot J.C."/>
            <person name="St John F."/>
            <person name="Stenlid J."/>
            <person name="Sun H."/>
            <person name="Sun S."/>
            <person name="Syed K."/>
            <person name="Tsang A."/>
            <person name="Wiebenga A."/>
            <person name="Young D."/>
            <person name="Pisabarro A."/>
            <person name="Eastwood D.C."/>
            <person name="Martin F."/>
            <person name="Cullen D."/>
            <person name="Grigoriev I.V."/>
            <person name="Hibbett D.S."/>
        </authorList>
    </citation>
    <scope>NUCLEOTIDE SEQUENCE [LARGE SCALE GENOMIC DNA]</scope>
    <source>
        <strain evidence="2 3">DJM-731 SS1</strain>
    </source>
</reference>
<accession>M5FS49</accession>
<name>M5FS49_DACPD</name>
<feature type="region of interest" description="Disordered" evidence="1">
    <location>
        <begin position="1"/>
        <end position="33"/>
    </location>
</feature>
<protein>
    <recommendedName>
        <fullName evidence="4">Arrestin-like N-terminal domain-containing protein</fullName>
    </recommendedName>
</protein>
<dbReference type="OrthoDB" id="2333384at2759"/>
<feature type="compositionally biased region" description="Polar residues" evidence="1">
    <location>
        <begin position="7"/>
        <end position="16"/>
    </location>
</feature>
<feature type="compositionally biased region" description="Low complexity" evidence="1">
    <location>
        <begin position="436"/>
        <end position="465"/>
    </location>
</feature>
<dbReference type="Gene3D" id="2.60.40.640">
    <property type="match status" value="1"/>
</dbReference>
<dbReference type="STRING" id="1858805.M5FS49"/>
<dbReference type="HOGENOM" id="CLU_457836_0_0_1"/>
<evidence type="ECO:0000313" key="2">
    <source>
        <dbReference type="EMBL" id="EJT97959.1"/>
    </source>
</evidence>
<sequence>MKLHGPSRTSTLSRRGSPTPLKPVSGASVSTPTSDLSSLRAQAVAAHGHSHPQTLHTYTLEQASFPYVTLALNSCAASSEQMPVFHGACPVTGEVVLEQSKLRSIKDVMITVEGRLFAPCGEATSFLSQTLSLITPAFPQPPPRTSTLDGTHSLPFSFTFPSVGSNGAPLPTSWASALSPNTKIEYIFSLRIKRKSRAARRVCGDDVLNVPIVFHPRVRPEKQPLVAWSAAGLVGEWPTDRSAWHLSTATIRGSELGQRDASLRATLGLAAPLAYPVRSYIPFTITLSDERNSAPDVLSAPIAISVDLRRGVRYVPTVIPHAVSVWCVSCGFASSKCICPKAALIKAAHANKPSQEWTWESVAVANCWQVPHSAANVRVVRGEIDLDGSLEPSFTFGGLSVSYAVHVRFSAPGREDEHFTFVEPVTLVPELGGETGSSRTSGYSSSTPSMTAGSSAYAPSIRSASPPSASSAAAAAIKAQHNALSKTLSYSPQPTSYHDLPPSYDCSQVQAGYGYGLGSTPSALKPAGRERGGKQSSPPGTPQSRASSEELELQLPVSAHSRAPCGAIRFGLKPGQPGQGETWMHMRVSEEDFLLA</sequence>
<feature type="region of interest" description="Disordered" evidence="1">
    <location>
        <begin position="430"/>
        <end position="465"/>
    </location>
</feature>
<feature type="region of interest" description="Disordered" evidence="1">
    <location>
        <begin position="517"/>
        <end position="552"/>
    </location>
</feature>